<evidence type="ECO:0000256" key="1">
    <source>
        <dbReference type="SAM" id="SignalP"/>
    </source>
</evidence>
<evidence type="ECO:0000313" key="3">
    <source>
        <dbReference type="Proteomes" id="UP000822688"/>
    </source>
</evidence>
<feature type="chain" id="PRO_5035877370" evidence="1">
    <location>
        <begin position="19"/>
        <end position="51"/>
    </location>
</feature>
<dbReference type="Proteomes" id="UP000822688">
    <property type="component" value="Chromosome 4"/>
</dbReference>
<gene>
    <name evidence="2" type="ORF">KC19_4G013800</name>
</gene>
<keyword evidence="1" id="KW-0732">Signal</keyword>
<sequence>MCSFSFTLYIQILFLCTSRHFQPKNPCGKSLFLESCLCLQMCSDWFPVLVL</sequence>
<proteinExistence type="predicted"/>
<reference evidence="2" key="1">
    <citation type="submission" date="2020-06" db="EMBL/GenBank/DDBJ databases">
        <title>WGS assembly of Ceratodon purpureus strain R40.</title>
        <authorList>
            <person name="Carey S.B."/>
            <person name="Jenkins J."/>
            <person name="Shu S."/>
            <person name="Lovell J.T."/>
            <person name="Sreedasyam A."/>
            <person name="Maumus F."/>
            <person name="Tiley G.P."/>
            <person name="Fernandez-Pozo N."/>
            <person name="Barry K."/>
            <person name="Chen C."/>
            <person name="Wang M."/>
            <person name="Lipzen A."/>
            <person name="Daum C."/>
            <person name="Saski C.A."/>
            <person name="Payton A.C."/>
            <person name="Mcbreen J.C."/>
            <person name="Conrad R.E."/>
            <person name="Kollar L.M."/>
            <person name="Olsson S."/>
            <person name="Huttunen S."/>
            <person name="Landis J.B."/>
            <person name="Wickett N.J."/>
            <person name="Johnson M.G."/>
            <person name="Rensing S.A."/>
            <person name="Grimwood J."/>
            <person name="Schmutz J."/>
            <person name="Mcdaniel S.F."/>
        </authorList>
    </citation>
    <scope>NUCLEOTIDE SEQUENCE</scope>
    <source>
        <strain evidence="2">R40</strain>
    </source>
</reference>
<organism evidence="2 3">
    <name type="scientific">Ceratodon purpureus</name>
    <name type="common">Fire moss</name>
    <name type="synonym">Dicranum purpureum</name>
    <dbReference type="NCBI Taxonomy" id="3225"/>
    <lineage>
        <taxon>Eukaryota</taxon>
        <taxon>Viridiplantae</taxon>
        <taxon>Streptophyta</taxon>
        <taxon>Embryophyta</taxon>
        <taxon>Bryophyta</taxon>
        <taxon>Bryophytina</taxon>
        <taxon>Bryopsida</taxon>
        <taxon>Dicranidae</taxon>
        <taxon>Pseudoditrichales</taxon>
        <taxon>Ditrichaceae</taxon>
        <taxon>Ceratodon</taxon>
    </lineage>
</organism>
<dbReference type="EMBL" id="CM026424">
    <property type="protein sequence ID" value="KAG0578317.1"/>
    <property type="molecule type" value="Genomic_DNA"/>
</dbReference>
<keyword evidence="3" id="KW-1185">Reference proteome</keyword>
<accession>A0A8T0I5D2</accession>
<protein>
    <submittedName>
        <fullName evidence="2">Uncharacterized protein</fullName>
    </submittedName>
</protein>
<comment type="caution">
    <text evidence="2">The sequence shown here is derived from an EMBL/GenBank/DDBJ whole genome shotgun (WGS) entry which is preliminary data.</text>
</comment>
<evidence type="ECO:0000313" key="2">
    <source>
        <dbReference type="EMBL" id="KAG0578317.1"/>
    </source>
</evidence>
<name>A0A8T0I5D2_CERPU</name>
<dbReference type="AlphaFoldDB" id="A0A8T0I5D2"/>
<feature type="signal peptide" evidence="1">
    <location>
        <begin position="1"/>
        <end position="18"/>
    </location>
</feature>